<evidence type="ECO:0000259" key="5">
    <source>
        <dbReference type="Pfam" id="PF07732"/>
    </source>
</evidence>
<dbReference type="Proteomes" id="UP000483432">
    <property type="component" value="Unassembled WGS sequence"/>
</dbReference>
<feature type="domain" description="Plastocyanin-like" evidence="5">
    <location>
        <begin position="90"/>
        <end position="183"/>
    </location>
</feature>
<dbReference type="GO" id="GO:0016491">
    <property type="term" value="F:oxidoreductase activity"/>
    <property type="evidence" value="ECO:0007669"/>
    <property type="project" value="UniProtKB-KW"/>
</dbReference>
<proteinExistence type="predicted"/>
<sequence length="522" mass="57434">MNRRKFLALAAAVPLTAVGAYAIMRTPVRGTSLRTTDFSSPLFIPGDGGPFGVLTPQGDLALVAERGTFPLAGGKTTPFLWYRTQHQGKTYQNPIFNVRTGTRLSVTLDNALDEGTILHWHGLHLPGEMDGNPRDTIGPGAQYRYDFTVNNRSGTYWYHTHAHGHTAKQAYLGLASFFIVEDDDEVALREALDLQLGVTDLPVVIQDKRLNQAGEFIYSPNPMEKMMGYLGDTVLANLTPTPFTEIGARIYRFRLLNGSTARIYKIAFAKGERLLPYHVIGNDGGLLDKPYSASEVFLAPGERLDILLDASTLSKGDEVYLRSLAFDSLEGGGMMGGMMGVMGSASLANGDAFNIMKLAVTQPSGAAQSLPARLSQVTPIKTAGAAVRTINLEMAQMRWLINGNTYQMDAFPIEVKRNTVEIWEIHNAEHSMPHPMHIHGFQFQVQSRQNSPAQLRALASHGNGRTVSDLGWKDTVLVWPGETVRIAIDFSHDFGGDQTYVFHCHNLEHEDGGMMVNFRVRA</sequence>
<evidence type="ECO:0000256" key="3">
    <source>
        <dbReference type="SAM" id="SignalP"/>
    </source>
</evidence>
<dbReference type="Gene3D" id="2.60.40.420">
    <property type="entry name" value="Cupredoxins - blue copper proteins"/>
    <property type="match status" value="3"/>
</dbReference>
<gene>
    <name evidence="6" type="ORF">GZ085_08945</name>
</gene>
<organism evidence="6 7">
    <name type="scientific">Sulfuriferula multivorans</name>
    <dbReference type="NCBI Taxonomy" id="1559896"/>
    <lineage>
        <taxon>Bacteria</taxon>
        <taxon>Pseudomonadati</taxon>
        <taxon>Pseudomonadota</taxon>
        <taxon>Betaproteobacteria</taxon>
        <taxon>Nitrosomonadales</taxon>
        <taxon>Sulfuricellaceae</taxon>
        <taxon>Sulfuriferula</taxon>
    </lineage>
</organism>
<evidence type="ECO:0000313" key="6">
    <source>
        <dbReference type="EMBL" id="NDP48497.1"/>
    </source>
</evidence>
<dbReference type="InterPro" id="IPR011706">
    <property type="entry name" value="Cu-oxidase_C"/>
</dbReference>
<name>A0A7C9JXD0_9PROT</name>
<dbReference type="PANTHER" id="PTHR48267">
    <property type="entry name" value="CUPREDOXIN SUPERFAMILY PROTEIN"/>
    <property type="match status" value="1"/>
</dbReference>
<dbReference type="EMBL" id="JAAFGW010000123">
    <property type="protein sequence ID" value="NDP48497.1"/>
    <property type="molecule type" value="Genomic_DNA"/>
</dbReference>
<evidence type="ECO:0000313" key="7">
    <source>
        <dbReference type="Proteomes" id="UP000483432"/>
    </source>
</evidence>
<dbReference type="InterPro" id="IPR008972">
    <property type="entry name" value="Cupredoxin"/>
</dbReference>
<accession>A0A7C9JXD0</accession>
<keyword evidence="1" id="KW-0479">Metal-binding</keyword>
<dbReference type="PANTHER" id="PTHR48267:SF1">
    <property type="entry name" value="BILIRUBIN OXIDASE"/>
    <property type="match status" value="1"/>
</dbReference>
<dbReference type="CDD" id="cd13888">
    <property type="entry name" value="CuRO_3_McoP_like"/>
    <property type="match status" value="1"/>
</dbReference>
<keyword evidence="2" id="KW-0560">Oxidoreductase</keyword>
<evidence type="ECO:0000256" key="2">
    <source>
        <dbReference type="ARBA" id="ARBA00023002"/>
    </source>
</evidence>
<comment type="caution">
    <text evidence="6">The sequence shown here is derived from an EMBL/GenBank/DDBJ whole genome shotgun (WGS) entry which is preliminary data.</text>
</comment>
<reference evidence="6 7" key="1">
    <citation type="submission" date="2019-09" db="EMBL/GenBank/DDBJ databases">
        <title>H2 Metabolism Revealed by Metagenomic Analysis in Subglacial Sediment of East Antarctica.</title>
        <authorList>
            <person name="Yang Z."/>
            <person name="Zhang Y."/>
            <person name="Lv Y."/>
            <person name="Yan W."/>
            <person name="Xiao X."/>
            <person name="Sun B."/>
            <person name="Ma H."/>
        </authorList>
    </citation>
    <scope>NUCLEOTIDE SEQUENCE [LARGE SCALE GENOMIC DNA]</scope>
    <source>
        <strain evidence="6">Bin2_2</strain>
    </source>
</reference>
<dbReference type="Pfam" id="PF07731">
    <property type="entry name" value="Cu-oxidase_2"/>
    <property type="match status" value="1"/>
</dbReference>
<dbReference type="Pfam" id="PF07732">
    <property type="entry name" value="Cu-oxidase_3"/>
    <property type="match status" value="1"/>
</dbReference>
<dbReference type="PROSITE" id="PS00080">
    <property type="entry name" value="MULTICOPPER_OXIDASE2"/>
    <property type="match status" value="1"/>
</dbReference>
<feature type="domain" description="Plastocyanin-like" evidence="4">
    <location>
        <begin position="393"/>
        <end position="521"/>
    </location>
</feature>
<dbReference type="SUPFAM" id="SSF49503">
    <property type="entry name" value="Cupredoxins"/>
    <property type="match status" value="3"/>
</dbReference>
<keyword evidence="3" id="KW-0732">Signal</keyword>
<evidence type="ECO:0000256" key="1">
    <source>
        <dbReference type="ARBA" id="ARBA00022723"/>
    </source>
</evidence>
<dbReference type="InterPro" id="IPR045087">
    <property type="entry name" value="Cu-oxidase_fam"/>
</dbReference>
<feature type="signal peptide" evidence="3">
    <location>
        <begin position="1"/>
        <end position="22"/>
    </location>
</feature>
<dbReference type="GO" id="GO:0005507">
    <property type="term" value="F:copper ion binding"/>
    <property type="evidence" value="ECO:0007669"/>
    <property type="project" value="InterPro"/>
</dbReference>
<evidence type="ECO:0000259" key="4">
    <source>
        <dbReference type="Pfam" id="PF07731"/>
    </source>
</evidence>
<dbReference type="InterPro" id="IPR011707">
    <property type="entry name" value="Cu-oxidase-like_N"/>
</dbReference>
<dbReference type="InterPro" id="IPR002355">
    <property type="entry name" value="Cu_oxidase_Cu_BS"/>
</dbReference>
<feature type="chain" id="PRO_5028948032" evidence="3">
    <location>
        <begin position="23"/>
        <end position="522"/>
    </location>
</feature>
<dbReference type="AlphaFoldDB" id="A0A7C9JXD0"/>
<protein>
    <submittedName>
        <fullName evidence="6">Multicopper oxidase domain-containing protein</fullName>
    </submittedName>
</protein>